<dbReference type="EMBL" id="CP001674">
    <property type="protein sequence ID" value="ACT51719.1"/>
    <property type="molecule type" value="Genomic_DNA"/>
</dbReference>
<proteinExistence type="inferred from homology"/>
<dbReference type="Pfam" id="PF02321">
    <property type="entry name" value="OEP"/>
    <property type="match status" value="2"/>
</dbReference>
<protein>
    <submittedName>
        <fullName evidence="4">RND efflux system, outer membrane lipoprotein, NodT family</fullName>
    </submittedName>
</protein>
<dbReference type="PANTHER" id="PTHR30203:SF33">
    <property type="entry name" value="BLR4455 PROTEIN"/>
    <property type="match status" value="1"/>
</dbReference>
<name>C6XAU9_METGS</name>
<comment type="subcellular location">
    <subcellularLocation>
        <location evidence="2">Cell membrane</location>
        <topology evidence="2">Lipid-anchor</topology>
    </subcellularLocation>
</comment>
<feature type="signal peptide" evidence="2">
    <location>
        <begin position="1"/>
        <end position="23"/>
    </location>
</feature>
<comment type="similarity">
    <text evidence="1 2">Belongs to the outer membrane factor (OMF) (TC 1.B.17) family.</text>
</comment>
<dbReference type="HOGENOM" id="CLU_012817_13_1_4"/>
<dbReference type="KEGG" id="mei:Msip34_2482"/>
<dbReference type="PROSITE" id="PS51257">
    <property type="entry name" value="PROKAR_LIPOPROTEIN"/>
    <property type="match status" value="1"/>
</dbReference>
<dbReference type="Proteomes" id="UP000002743">
    <property type="component" value="Chromosome"/>
</dbReference>
<keyword evidence="2 4" id="KW-0449">Lipoprotein</keyword>
<evidence type="ECO:0000256" key="2">
    <source>
        <dbReference type="RuleBase" id="RU362097"/>
    </source>
</evidence>
<keyword evidence="5" id="KW-1185">Reference proteome</keyword>
<dbReference type="GO" id="GO:0005886">
    <property type="term" value="C:plasma membrane"/>
    <property type="evidence" value="ECO:0007669"/>
    <property type="project" value="UniProtKB-SubCell"/>
</dbReference>
<keyword evidence="3" id="KW-0175">Coiled coil</keyword>
<feature type="chain" id="PRO_5001437628" evidence="2">
    <location>
        <begin position="24"/>
        <end position="474"/>
    </location>
</feature>
<dbReference type="AlphaFoldDB" id="C6XAU9"/>
<organism evidence="4 5">
    <name type="scientific">Methylovorus glucosotrophus (strain SIP3-4)</name>
    <dbReference type="NCBI Taxonomy" id="582744"/>
    <lineage>
        <taxon>Bacteria</taxon>
        <taxon>Pseudomonadati</taxon>
        <taxon>Pseudomonadota</taxon>
        <taxon>Betaproteobacteria</taxon>
        <taxon>Nitrosomonadales</taxon>
        <taxon>Methylophilaceae</taxon>
        <taxon>Methylovorus</taxon>
    </lineage>
</organism>
<dbReference type="OrthoDB" id="9770517at2"/>
<feature type="coiled-coil region" evidence="3">
    <location>
        <begin position="181"/>
        <end position="208"/>
    </location>
</feature>
<reference evidence="5" key="1">
    <citation type="submission" date="2009-07" db="EMBL/GenBank/DDBJ databases">
        <title>Complete sequence of chromosome of Methylovorus sp. SIP3-4.</title>
        <authorList>
            <person name="Lucas S."/>
            <person name="Copeland A."/>
            <person name="Lapidus A."/>
            <person name="Glavina del Rio T."/>
            <person name="Tice H."/>
            <person name="Bruce D."/>
            <person name="Goodwin L."/>
            <person name="Pitluck S."/>
            <person name="Clum A."/>
            <person name="Larimer F."/>
            <person name="Land M."/>
            <person name="Hauser L."/>
            <person name="Kyrpides N."/>
            <person name="Mikhailova N."/>
            <person name="Kayluzhnaya M."/>
            <person name="Chistoserdova L."/>
        </authorList>
    </citation>
    <scope>NUCLEOTIDE SEQUENCE [LARGE SCALE GENOMIC DNA]</scope>
    <source>
        <strain evidence="5">SIP3-4</strain>
    </source>
</reference>
<dbReference type="GO" id="GO:0015562">
    <property type="term" value="F:efflux transmembrane transporter activity"/>
    <property type="evidence" value="ECO:0007669"/>
    <property type="project" value="InterPro"/>
</dbReference>
<dbReference type="InterPro" id="IPR010131">
    <property type="entry name" value="MdtP/NodT-like"/>
</dbReference>
<dbReference type="eggNOG" id="COG1538">
    <property type="taxonomic scope" value="Bacteria"/>
</dbReference>
<dbReference type="Gene3D" id="1.20.1600.10">
    <property type="entry name" value="Outer membrane efflux proteins (OEP)"/>
    <property type="match status" value="1"/>
</dbReference>
<accession>C6XAU9</accession>
<dbReference type="PANTHER" id="PTHR30203">
    <property type="entry name" value="OUTER MEMBRANE CATION EFFLUX PROTEIN"/>
    <property type="match status" value="1"/>
</dbReference>
<sequence precursor="true">MNKHSLKLSLLATALVLAGCSTAKPPEQINLQLPNQYRETAQLDGAWQAGNPADHIDRGAWWTVFNDTELNNLIEAATESSPTLAIALARVKEARANAGVVDADRKFQLNGGVGPTRQRDPDTPANTEWRAQVNASYEVDLIGRLSDQSRAARLDAQGQEAAYRSVLLALQADIAQQYFTLRALDSELEILRKTIDLRQEELRMVQRRYDLGDIGELDLAKAKTELATVQAEQESVVRNRAQQDHALAILLGKTPAEFTLAAAPLQLSVVQVPVGLPSQLLERRPDIAQAQRALAAASARVGAAKAAFFPRLVLTGTGGYESNELHELFKWSSRSWLLGPLVGTALTLPILDGGRNKANLSRADAVYEREVANYRQQVLVGFQEVENNLSGLRTLDRQIDYQRQAIASASVAERLANTRYKNGSASYFEVIDAQRTSLSVQRAEVQTAGLRMLTSVGLIRALGGGWSETTEKSS</sequence>
<evidence type="ECO:0000313" key="4">
    <source>
        <dbReference type="EMBL" id="ACT51719.1"/>
    </source>
</evidence>
<evidence type="ECO:0000313" key="5">
    <source>
        <dbReference type="Proteomes" id="UP000002743"/>
    </source>
</evidence>
<evidence type="ECO:0000256" key="3">
    <source>
        <dbReference type="SAM" id="Coils"/>
    </source>
</evidence>
<keyword evidence="2" id="KW-0564">Palmitate</keyword>
<dbReference type="NCBIfam" id="TIGR01845">
    <property type="entry name" value="outer_NodT"/>
    <property type="match status" value="1"/>
</dbReference>
<dbReference type="InterPro" id="IPR003423">
    <property type="entry name" value="OMP_efflux"/>
</dbReference>
<evidence type="ECO:0000256" key="1">
    <source>
        <dbReference type="ARBA" id="ARBA00007613"/>
    </source>
</evidence>
<dbReference type="SUPFAM" id="SSF56954">
    <property type="entry name" value="Outer membrane efflux proteins (OEP)"/>
    <property type="match status" value="1"/>
</dbReference>
<reference evidence="4 5" key="2">
    <citation type="journal article" date="2011" name="J. Bacteriol.">
        <title>Genomes of three methylotrophs from a single niche uncover genetic and metabolic divergence of Methylophilaceae.</title>
        <authorList>
            <person name="Lapidus A."/>
            <person name="Clum A."/>
            <person name="Labutti K."/>
            <person name="Kaluzhnaya M.G."/>
            <person name="Lim S."/>
            <person name="Beck D.A."/>
            <person name="Glavina Del Rio T."/>
            <person name="Nolan M."/>
            <person name="Mavromatis K."/>
            <person name="Huntemann M."/>
            <person name="Lucas S."/>
            <person name="Lidstrom M.E."/>
            <person name="Ivanova N."/>
            <person name="Chistoserdova L."/>
        </authorList>
    </citation>
    <scope>NUCLEOTIDE SEQUENCE [LARGE SCALE GENOMIC DNA]</scope>
    <source>
        <strain evidence="4 5">SIP3-4</strain>
    </source>
</reference>
<gene>
    <name evidence="4" type="ordered locus">Msip34_2482</name>
</gene>
<keyword evidence="2" id="KW-1134">Transmembrane beta strand</keyword>
<dbReference type="STRING" id="582744.Msip34_2482"/>
<keyword evidence="2" id="KW-0812">Transmembrane</keyword>
<dbReference type="Gene3D" id="2.20.200.10">
    <property type="entry name" value="Outer membrane efflux proteins (OEP)"/>
    <property type="match status" value="1"/>
</dbReference>
<keyword evidence="2" id="KW-0732">Signal</keyword>
<keyword evidence="2" id="KW-0472">Membrane</keyword>
<dbReference type="RefSeq" id="WP_015830979.1">
    <property type="nucleotide sequence ID" value="NC_012969.1"/>
</dbReference>